<dbReference type="Proteomes" id="UP000826014">
    <property type="component" value="Chromosome"/>
</dbReference>
<organism evidence="2 3">
    <name type="scientific">Candidatus Rhabdochlamydia oedothoracis</name>
    <dbReference type="NCBI Taxonomy" id="2720720"/>
    <lineage>
        <taxon>Bacteria</taxon>
        <taxon>Pseudomonadati</taxon>
        <taxon>Chlamydiota</taxon>
        <taxon>Chlamydiia</taxon>
        <taxon>Parachlamydiales</taxon>
        <taxon>Candidatus Rhabdochlamydiaceae</taxon>
        <taxon>Candidatus Rhabdochlamydia</taxon>
    </lineage>
</organism>
<keyword evidence="3" id="KW-1185">Reference proteome</keyword>
<gene>
    <name evidence="2" type="ORF">RHABOEDO_000153</name>
</gene>
<feature type="chain" id="PRO_5045737937" evidence="1">
    <location>
        <begin position="22"/>
        <end position="153"/>
    </location>
</feature>
<reference evidence="2 3" key="1">
    <citation type="journal article" date="2022" name="bioRxiv">
        <title>Ecology and evolution of chlamydial symbionts of arthropods.</title>
        <authorList>
            <person name="Halter T."/>
            <person name="Koestlbacher S."/>
            <person name="Collingro A."/>
            <person name="Sixt B.S."/>
            <person name="Toenshoff E.R."/>
            <person name="Hendrickx F."/>
            <person name="Kostanjsek R."/>
            <person name="Horn M."/>
        </authorList>
    </citation>
    <scope>NUCLEOTIDE SEQUENCE [LARGE SCALE GENOMIC DNA]</scope>
    <source>
        <strain evidence="2">W744xW776</strain>
    </source>
</reference>
<proteinExistence type="predicted"/>
<dbReference type="EMBL" id="CP075587">
    <property type="protein sequence ID" value="QYF48062.1"/>
    <property type="molecule type" value="Genomic_DNA"/>
</dbReference>
<protein>
    <submittedName>
        <fullName evidence="2">Uncharacterized protein</fullName>
    </submittedName>
</protein>
<name>A0ABX8UYM4_9BACT</name>
<evidence type="ECO:0000313" key="3">
    <source>
        <dbReference type="Proteomes" id="UP000826014"/>
    </source>
</evidence>
<evidence type="ECO:0000313" key="2">
    <source>
        <dbReference type="EMBL" id="QYF48062.1"/>
    </source>
</evidence>
<dbReference type="RefSeq" id="WP_215216919.1">
    <property type="nucleotide sequence ID" value="NZ_CP075587.1"/>
</dbReference>
<feature type="signal peptide" evidence="1">
    <location>
        <begin position="1"/>
        <end position="21"/>
    </location>
</feature>
<sequence length="153" mass="17839">MKKLLKIARTYLALTFNLLFANTQETQDLEVIKSIENTISDANISKLESSFSRYKQKDYRVLSLSIPYVKLFYIGMGLDIDYHMDKEEAMNAFFFKRSAEIQRRPFLELCPKLGLGKQYTSSFLEMQVGFLKIPILFKEENAVVFVLRYGMGF</sequence>
<accession>A0ABX8UYM4</accession>
<keyword evidence="1" id="KW-0732">Signal</keyword>
<evidence type="ECO:0000256" key="1">
    <source>
        <dbReference type="SAM" id="SignalP"/>
    </source>
</evidence>